<proteinExistence type="predicted"/>
<name>A0AA86UIQ0_9EUKA</name>
<dbReference type="EMBL" id="CAXDID020000099">
    <property type="protein sequence ID" value="CAL6025529.1"/>
    <property type="molecule type" value="Genomic_DNA"/>
</dbReference>
<dbReference type="SMART" id="SM01388">
    <property type="entry name" value="Mob1_phocein"/>
    <property type="match status" value="1"/>
</dbReference>
<gene>
    <name evidence="1" type="ORF">HINF_LOCUS29178</name>
    <name evidence="2" type="ORF">HINF_LOCUS30367</name>
</gene>
<dbReference type="EMBL" id="CATOUU010000694">
    <property type="protein sequence ID" value="CAI9941533.1"/>
    <property type="molecule type" value="Genomic_DNA"/>
</dbReference>
<evidence type="ECO:0000313" key="2">
    <source>
        <dbReference type="EMBL" id="CAL6025529.1"/>
    </source>
</evidence>
<sequence length="166" mass="19774">MNLNIKYYVNQAEMVDAVTLPPNEDVNEWIALHVHVFTEIIKQIFLQVQQQCTCTHMTIQNIVYANEPAYDYISKQIEEIQKYLTDENIFPQQAGVPFGKSFLPVARTIFFKQLRVFGHFFQHDNQFQNQYLLPQHFKHFVLFTREYELLQMTDFDCLQSVIQTIM</sequence>
<dbReference type="Proteomes" id="UP001642409">
    <property type="component" value="Unassembled WGS sequence"/>
</dbReference>
<dbReference type="InterPro" id="IPR036703">
    <property type="entry name" value="MOB_kinase_act_sf"/>
</dbReference>
<protein>
    <submittedName>
        <fullName evidence="1">Mob1-like protein</fullName>
    </submittedName>
    <submittedName>
        <fullName evidence="2">Mob1-like_protein</fullName>
    </submittedName>
</protein>
<dbReference type="PANTHER" id="PTHR22599">
    <property type="entry name" value="MPS ONE BINDER KINASE ACTIVATOR-LIKE MOB"/>
    <property type="match status" value="1"/>
</dbReference>
<dbReference type="SUPFAM" id="SSF101152">
    <property type="entry name" value="Mob1/phocein"/>
    <property type="match status" value="1"/>
</dbReference>
<dbReference type="AlphaFoldDB" id="A0AA86UIQ0"/>
<dbReference type="Pfam" id="PF03637">
    <property type="entry name" value="Mob1_phocein"/>
    <property type="match status" value="1"/>
</dbReference>
<reference evidence="1" key="1">
    <citation type="submission" date="2023-06" db="EMBL/GenBank/DDBJ databases">
        <authorList>
            <person name="Kurt Z."/>
        </authorList>
    </citation>
    <scope>NUCLEOTIDE SEQUENCE</scope>
</reference>
<evidence type="ECO:0000313" key="1">
    <source>
        <dbReference type="EMBL" id="CAI9941533.1"/>
    </source>
</evidence>
<keyword evidence="3" id="KW-1185">Reference proteome</keyword>
<dbReference type="Gene3D" id="1.20.140.30">
    <property type="entry name" value="MOB kinase activator"/>
    <property type="match status" value="1"/>
</dbReference>
<organism evidence="1">
    <name type="scientific">Hexamita inflata</name>
    <dbReference type="NCBI Taxonomy" id="28002"/>
    <lineage>
        <taxon>Eukaryota</taxon>
        <taxon>Metamonada</taxon>
        <taxon>Diplomonadida</taxon>
        <taxon>Hexamitidae</taxon>
        <taxon>Hexamitinae</taxon>
        <taxon>Hexamita</taxon>
    </lineage>
</organism>
<evidence type="ECO:0000313" key="3">
    <source>
        <dbReference type="Proteomes" id="UP001642409"/>
    </source>
</evidence>
<dbReference type="InterPro" id="IPR005301">
    <property type="entry name" value="MOB_kinase_act_fam"/>
</dbReference>
<reference evidence="2 3" key="2">
    <citation type="submission" date="2024-07" db="EMBL/GenBank/DDBJ databases">
        <authorList>
            <person name="Akdeniz Z."/>
        </authorList>
    </citation>
    <scope>NUCLEOTIDE SEQUENCE [LARGE SCALE GENOMIC DNA]</scope>
</reference>
<comment type="caution">
    <text evidence="1">The sequence shown here is derived from an EMBL/GenBank/DDBJ whole genome shotgun (WGS) entry which is preliminary data.</text>
</comment>
<accession>A0AA86UIQ0</accession>